<feature type="compositionally biased region" description="Low complexity" evidence="1">
    <location>
        <begin position="104"/>
        <end position="120"/>
    </location>
</feature>
<evidence type="ECO:0000313" key="3">
    <source>
        <dbReference type="Proteomes" id="UP000701801"/>
    </source>
</evidence>
<sequence>MDYKFTQRYTDEEREMSHQSDDASPRGYTELSSGAVLEYEPSEVNSPDEESTFFENEFSEGEVVEGYTTEDFLTEDECADEDTREYSASKDESADKNAPEESLTANNTTSTSEPNTSEASFNQGTPQKNATDPSSDSQQADAAQDTQLTKQASKATKTPKKPKKPKLKQVEEYMLAPYEKKVKMMSRAYEYVRVQGSRLPYDGASADVYVDSVIAAEFPDTTYTEGNPLIDTAQLLTVGAESHVAARINSFRNNRLNYESGIYWQKVAWGIADLIYESLLRHHRIPLGPNTFNTYVGMLQHRMYARSRKRPKPPLEQMAGQSAFTPLRTRFEGLVEGTVRLGECERVLTLREREALNLVVEDDG</sequence>
<evidence type="ECO:0000256" key="1">
    <source>
        <dbReference type="SAM" id="MobiDB-lite"/>
    </source>
</evidence>
<keyword evidence="3" id="KW-1185">Reference proteome</keyword>
<feature type="region of interest" description="Disordered" evidence="1">
    <location>
        <begin position="1"/>
        <end position="168"/>
    </location>
</feature>
<feature type="compositionally biased region" description="Basic and acidic residues" evidence="1">
    <location>
        <begin position="84"/>
        <end position="99"/>
    </location>
</feature>
<dbReference type="Proteomes" id="UP000701801">
    <property type="component" value="Unassembled WGS sequence"/>
</dbReference>
<name>A0A9N9QCQ5_9HELO</name>
<feature type="compositionally biased region" description="Acidic residues" evidence="1">
    <location>
        <begin position="46"/>
        <end position="63"/>
    </location>
</feature>
<feature type="compositionally biased region" description="Basic residues" evidence="1">
    <location>
        <begin position="157"/>
        <end position="167"/>
    </location>
</feature>
<dbReference type="OrthoDB" id="10388994at2759"/>
<comment type="caution">
    <text evidence="2">The sequence shown here is derived from an EMBL/GenBank/DDBJ whole genome shotgun (WGS) entry which is preliminary data.</text>
</comment>
<proteinExistence type="predicted"/>
<dbReference type="AlphaFoldDB" id="A0A9N9QCQ5"/>
<feature type="compositionally biased region" description="Low complexity" evidence="1">
    <location>
        <begin position="134"/>
        <end position="156"/>
    </location>
</feature>
<dbReference type="EMBL" id="CAJVRM010000684">
    <property type="protein sequence ID" value="CAG8982757.1"/>
    <property type="molecule type" value="Genomic_DNA"/>
</dbReference>
<feature type="compositionally biased region" description="Polar residues" evidence="1">
    <location>
        <begin position="121"/>
        <end position="133"/>
    </location>
</feature>
<organism evidence="2 3">
    <name type="scientific">Hymenoscyphus albidus</name>
    <dbReference type="NCBI Taxonomy" id="595503"/>
    <lineage>
        <taxon>Eukaryota</taxon>
        <taxon>Fungi</taxon>
        <taxon>Dikarya</taxon>
        <taxon>Ascomycota</taxon>
        <taxon>Pezizomycotina</taxon>
        <taxon>Leotiomycetes</taxon>
        <taxon>Helotiales</taxon>
        <taxon>Helotiaceae</taxon>
        <taxon>Hymenoscyphus</taxon>
    </lineage>
</organism>
<accession>A0A9N9QCQ5</accession>
<evidence type="ECO:0000313" key="2">
    <source>
        <dbReference type="EMBL" id="CAG8982757.1"/>
    </source>
</evidence>
<protein>
    <submittedName>
        <fullName evidence="2">Uncharacterized protein</fullName>
    </submittedName>
</protein>
<gene>
    <name evidence="2" type="ORF">HYALB_00001038</name>
</gene>
<feature type="compositionally biased region" description="Acidic residues" evidence="1">
    <location>
        <begin position="72"/>
        <end position="83"/>
    </location>
</feature>
<feature type="compositionally biased region" description="Basic and acidic residues" evidence="1">
    <location>
        <begin position="1"/>
        <end position="24"/>
    </location>
</feature>
<reference evidence="2" key="1">
    <citation type="submission" date="2021-07" db="EMBL/GenBank/DDBJ databases">
        <authorList>
            <person name="Durling M."/>
        </authorList>
    </citation>
    <scope>NUCLEOTIDE SEQUENCE</scope>
</reference>